<dbReference type="RefSeq" id="WP_157177727.1">
    <property type="nucleotide sequence ID" value="NZ_BMJP01000006.1"/>
</dbReference>
<gene>
    <name evidence="1" type="ORF">FHS99_003185</name>
</gene>
<sequence>MYAYLDRPVAALPTADRVLLDAMRNWALAATLGRDRAANAAARLPESARVGATDALHAAMTLLDSADAAPIAFPRPCHARVEEDEAVLLGIAALVPENPAAATAALALLVPRATATLAIRHLATFHRRLTPALQG</sequence>
<keyword evidence="2" id="KW-1185">Reference proteome</keyword>
<dbReference type="OrthoDB" id="7360669at2"/>
<organism evidence="1 2">
    <name type="scientific">Sphingomonas prati</name>
    <dbReference type="NCBI Taxonomy" id="1843237"/>
    <lineage>
        <taxon>Bacteria</taxon>
        <taxon>Pseudomonadati</taxon>
        <taxon>Pseudomonadota</taxon>
        <taxon>Alphaproteobacteria</taxon>
        <taxon>Sphingomonadales</taxon>
        <taxon>Sphingomonadaceae</taxon>
        <taxon>Sphingomonas</taxon>
    </lineage>
</organism>
<evidence type="ECO:0000313" key="1">
    <source>
        <dbReference type="EMBL" id="MBB5730679.1"/>
    </source>
</evidence>
<reference evidence="1 2" key="1">
    <citation type="submission" date="2020-08" db="EMBL/GenBank/DDBJ databases">
        <title>Genomic Encyclopedia of Type Strains, Phase IV (KMG-IV): sequencing the most valuable type-strain genomes for metagenomic binning, comparative biology and taxonomic classification.</title>
        <authorList>
            <person name="Goeker M."/>
        </authorList>
    </citation>
    <scope>NUCLEOTIDE SEQUENCE [LARGE SCALE GENOMIC DNA]</scope>
    <source>
        <strain evidence="1 2">DSM 103336</strain>
    </source>
</reference>
<comment type="caution">
    <text evidence="1">The sequence shown here is derived from an EMBL/GenBank/DDBJ whole genome shotgun (WGS) entry which is preliminary data.</text>
</comment>
<accession>A0A7W9BV48</accession>
<name>A0A7W9BV48_9SPHN</name>
<proteinExistence type="predicted"/>
<dbReference type="EMBL" id="JACIJR010000008">
    <property type="protein sequence ID" value="MBB5730679.1"/>
    <property type="molecule type" value="Genomic_DNA"/>
</dbReference>
<evidence type="ECO:0000313" key="2">
    <source>
        <dbReference type="Proteomes" id="UP000546701"/>
    </source>
</evidence>
<dbReference type="AlphaFoldDB" id="A0A7W9BV48"/>
<protein>
    <submittedName>
        <fullName evidence="1">Uncharacterized protein</fullName>
    </submittedName>
</protein>
<dbReference type="Proteomes" id="UP000546701">
    <property type="component" value="Unassembled WGS sequence"/>
</dbReference>